<proteinExistence type="predicted"/>
<organism evidence="1 2">
    <name type="scientific">Folsomia candida</name>
    <name type="common">Springtail</name>
    <dbReference type="NCBI Taxonomy" id="158441"/>
    <lineage>
        <taxon>Eukaryota</taxon>
        <taxon>Metazoa</taxon>
        <taxon>Ecdysozoa</taxon>
        <taxon>Arthropoda</taxon>
        <taxon>Hexapoda</taxon>
        <taxon>Collembola</taxon>
        <taxon>Entomobryomorpha</taxon>
        <taxon>Isotomoidea</taxon>
        <taxon>Isotomidae</taxon>
        <taxon>Proisotominae</taxon>
        <taxon>Folsomia</taxon>
    </lineage>
</organism>
<reference evidence="1 2" key="1">
    <citation type="submission" date="2015-12" db="EMBL/GenBank/DDBJ databases">
        <title>The genome of Folsomia candida.</title>
        <authorList>
            <person name="Faddeeva A."/>
            <person name="Derks M.F."/>
            <person name="Anvar Y."/>
            <person name="Smit S."/>
            <person name="Van Straalen N."/>
            <person name="Roelofs D."/>
        </authorList>
    </citation>
    <scope>NUCLEOTIDE SEQUENCE [LARGE SCALE GENOMIC DNA]</scope>
    <source>
        <strain evidence="1 2">VU population</strain>
        <tissue evidence="1">Whole body</tissue>
    </source>
</reference>
<gene>
    <name evidence="1" type="ORF">Fcan01_22020</name>
</gene>
<evidence type="ECO:0000313" key="1">
    <source>
        <dbReference type="EMBL" id="OXA43324.1"/>
    </source>
</evidence>
<dbReference type="AlphaFoldDB" id="A0A226DEN8"/>
<keyword evidence="1" id="KW-0675">Receptor</keyword>
<dbReference type="Proteomes" id="UP000198287">
    <property type="component" value="Unassembled WGS sequence"/>
</dbReference>
<accession>A0A226DEN8</accession>
<protein>
    <submittedName>
        <fullName evidence="1">Cadherin EGF LAG seven-pass G-type receptor 3</fullName>
    </submittedName>
</protein>
<keyword evidence="2" id="KW-1185">Reference proteome</keyword>
<sequence>MYYSISANPPTSEKLTIMKLPFFATEYVIAPRPVKIFVAQVEELQPTGATLGSVKLPGMVLDAQKLIAGGHDVYIETIDDYGTLIFHTTSLFNTFIATQRTDWLERTMDITFTNGTVTMFNFAIGITDTNNHNPTFARNTFPYKQTDDGCFLVIDTTISVTDDDIGENCVQDVAITSSLPIAVDKTPIWEFGFMGFRLSLRIPNSVPKQNLYNHQIRLTAYDSNSSSSVLVTLQPY</sequence>
<comment type="caution">
    <text evidence="1">The sequence shown here is derived from an EMBL/GenBank/DDBJ whole genome shotgun (WGS) entry which is preliminary data.</text>
</comment>
<evidence type="ECO:0000313" key="2">
    <source>
        <dbReference type="Proteomes" id="UP000198287"/>
    </source>
</evidence>
<dbReference type="EMBL" id="LNIX01000023">
    <property type="protein sequence ID" value="OXA43324.1"/>
    <property type="molecule type" value="Genomic_DNA"/>
</dbReference>
<name>A0A226DEN8_FOLCA</name>